<feature type="transmembrane region" description="Helical" evidence="9">
    <location>
        <begin position="237"/>
        <end position="263"/>
    </location>
</feature>
<feature type="transmembrane region" description="Helical" evidence="9">
    <location>
        <begin position="197"/>
        <end position="217"/>
    </location>
</feature>
<dbReference type="PANTHER" id="PTHR11101:SF80">
    <property type="entry name" value="PHOSPHATE TRANSPORTER"/>
    <property type="match status" value="1"/>
</dbReference>
<reference evidence="11" key="1">
    <citation type="submission" date="2016-11" db="EMBL/GenBank/DDBJ databases">
        <authorList>
            <person name="Varghese N."/>
            <person name="Submissions S."/>
        </authorList>
    </citation>
    <scope>NUCLEOTIDE SEQUENCE [LARGE SCALE GENOMIC DNA]</scope>
    <source>
        <strain evidence="11">DX253</strain>
    </source>
</reference>
<keyword evidence="4 9" id="KW-0813">Transport</keyword>
<evidence type="ECO:0000256" key="4">
    <source>
        <dbReference type="ARBA" id="ARBA00022448"/>
    </source>
</evidence>
<dbReference type="Pfam" id="PF01384">
    <property type="entry name" value="PHO4"/>
    <property type="match status" value="1"/>
</dbReference>
<feature type="transmembrane region" description="Helical" evidence="9">
    <location>
        <begin position="65"/>
        <end position="88"/>
    </location>
</feature>
<feature type="transmembrane region" description="Helical" evidence="9">
    <location>
        <begin position="353"/>
        <end position="384"/>
    </location>
</feature>
<comment type="subcellular location">
    <subcellularLocation>
        <location evidence="2 9">Membrane</location>
        <topology evidence="2 9">Multi-pass membrane protein</topology>
    </subcellularLocation>
</comment>
<feature type="transmembrane region" description="Helical" evidence="9">
    <location>
        <begin position="164"/>
        <end position="185"/>
    </location>
</feature>
<dbReference type="GO" id="GO:0005315">
    <property type="term" value="F:phosphate transmembrane transporter activity"/>
    <property type="evidence" value="ECO:0007669"/>
    <property type="project" value="InterPro"/>
</dbReference>
<evidence type="ECO:0000313" key="10">
    <source>
        <dbReference type="EMBL" id="SHL36513.1"/>
    </source>
</evidence>
<dbReference type="AlphaFoldDB" id="A0A1M7A1T7"/>
<feature type="transmembrane region" description="Helical" evidence="9">
    <location>
        <begin position="134"/>
        <end position="152"/>
    </location>
</feature>
<evidence type="ECO:0000256" key="5">
    <source>
        <dbReference type="ARBA" id="ARBA00022592"/>
    </source>
</evidence>
<feature type="transmembrane region" description="Helical" evidence="9">
    <location>
        <begin position="275"/>
        <end position="292"/>
    </location>
</feature>
<dbReference type="PANTHER" id="PTHR11101">
    <property type="entry name" value="PHOSPHATE TRANSPORTER"/>
    <property type="match status" value="1"/>
</dbReference>
<evidence type="ECO:0000256" key="7">
    <source>
        <dbReference type="ARBA" id="ARBA00022989"/>
    </source>
</evidence>
<keyword evidence="8 9" id="KW-0472">Membrane</keyword>
<evidence type="ECO:0000256" key="8">
    <source>
        <dbReference type="ARBA" id="ARBA00023136"/>
    </source>
</evidence>
<gene>
    <name evidence="10" type="ORF">SAMN05444342_3657</name>
</gene>
<accession>A0A1M7A1T7</accession>
<evidence type="ECO:0000256" key="6">
    <source>
        <dbReference type="ARBA" id="ARBA00022692"/>
    </source>
</evidence>
<organism evidence="10 11">
    <name type="scientific">Haladaptatus paucihalophilus DX253</name>
    <dbReference type="NCBI Taxonomy" id="797209"/>
    <lineage>
        <taxon>Archaea</taxon>
        <taxon>Methanobacteriati</taxon>
        <taxon>Methanobacteriota</taxon>
        <taxon>Stenosarchaea group</taxon>
        <taxon>Halobacteria</taxon>
        <taxon>Halobacteriales</taxon>
        <taxon>Haladaptataceae</taxon>
        <taxon>Haladaptatus</taxon>
    </lineage>
</organism>
<evidence type="ECO:0000256" key="3">
    <source>
        <dbReference type="ARBA" id="ARBA00009916"/>
    </source>
</evidence>
<proteinExistence type="inferred from homology"/>
<keyword evidence="5 9" id="KW-0592">Phosphate transport</keyword>
<protein>
    <recommendedName>
        <fullName evidence="9">Phosphate transporter</fullName>
    </recommendedName>
</protein>
<name>A0A1M7A1T7_HALPU</name>
<feature type="transmembrane region" description="Helical" evidence="9">
    <location>
        <begin position="404"/>
        <end position="425"/>
    </location>
</feature>
<evidence type="ECO:0000313" key="11">
    <source>
        <dbReference type="Proteomes" id="UP000184203"/>
    </source>
</evidence>
<comment type="similarity">
    <text evidence="3 9">Belongs to the inorganic phosphate transporter (PiT) (TC 2.A.20) family.</text>
</comment>
<evidence type="ECO:0000256" key="9">
    <source>
        <dbReference type="RuleBase" id="RU363058"/>
    </source>
</evidence>
<keyword evidence="6 9" id="KW-0812">Transmembrane</keyword>
<dbReference type="InterPro" id="IPR001204">
    <property type="entry name" value="Phos_transporter"/>
</dbReference>
<dbReference type="GO" id="GO:0016020">
    <property type="term" value="C:membrane"/>
    <property type="evidence" value="ECO:0007669"/>
    <property type="project" value="UniProtKB-SubCell"/>
</dbReference>
<keyword evidence="7 9" id="KW-1133">Transmembrane helix</keyword>
<keyword evidence="11" id="KW-1185">Reference proteome</keyword>
<feature type="transmembrane region" description="Helical" evidence="9">
    <location>
        <begin position="29"/>
        <end position="53"/>
    </location>
</feature>
<sequence length="429" mass="44095">MMVQGAHSSSGAIVIDDEYGTRLHYKEQMAILTSFIVVAGAIATSLAMAWALGASSNSPPFAPAVGANALSTMRAAFLLGILAALGAITQGGNISKTVGEGLIAGVQLTPLAAIAGLLTAAGFIALGVRTGYPIPAAFATTASIVGAGLALGGEPAYGTYREIVTFWAAVPVMSITIAYTTGYLLRRTSLSEQITLPILGGIVGIIVANMPSALIPAPGTAQGTIASYVSNSLEMSVPTIIGAYDLVMVSTSLILGLFAVGLLRRILNRSIDHGVRLFLIGLGSLVAFSSGGSQVGLATGPLEPLFESQLRLPGTILLSIGAIGILLGAWMGSPRILQAVARDYSSLGVLRSIAALIPAFIIAQTAIILGYPISFNNIILWSIIGSGLTEGTESISVRKTSYTVAIWLLTLFGAGVTGFILYRIFAVIL</sequence>
<comment type="function">
    <text evidence="1">Potential transporter for phosphate.</text>
</comment>
<evidence type="ECO:0000256" key="1">
    <source>
        <dbReference type="ARBA" id="ARBA00001981"/>
    </source>
</evidence>
<dbReference type="GO" id="GO:0035435">
    <property type="term" value="P:phosphate ion transmembrane transport"/>
    <property type="evidence" value="ECO:0007669"/>
    <property type="project" value="TreeGrafter"/>
</dbReference>
<feature type="transmembrane region" description="Helical" evidence="9">
    <location>
        <begin position="312"/>
        <end position="332"/>
    </location>
</feature>
<dbReference type="EMBL" id="FRAN01000006">
    <property type="protein sequence ID" value="SHL36513.1"/>
    <property type="molecule type" value="Genomic_DNA"/>
</dbReference>
<feature type="transmembrane region" description="Helical" evidence="9">
    <location>
        <begin position="108"/>
        <end position="127"/>
    </location>
</feature>
<dbReference type="Proteomes" id="UP000184203">
    <property type="component" value="Unassembled WGS sequence"/>
</dbReference>
<evidence type="ECO:0000256" key="2">
    <source>
        <dbReference type="ARBA" id="ARBA00004141"/>
    </source>
</evidence>